<feature type="non-terminal residue" evidence="1">
    <location>
        <position position="53"/>
    </location>
</feature>
<dbReference type="Proteomes" id="UP001529510">
    <property type="component" value="Unassembled WGS sequence"/>
</dbReference>
<sequence length="53" mass="5984">VSEAMEPLQLALNVRGDDLHSLHLLTLLLSAQKHYQHALDTLKLAINQHPDNF</sequence>
<comment type="caution">
    <text evidence="1">The sequence shown here is derived from an EMBL/GenBank/DDBJ whole genome shotgun (WGS) entry which is preliminary data.</text>
</comment>
<feature type="non-terminal residue" evidence="1">
    <location>
        <position position="1"/>
    </location>
</feature>
<dbReference type="EMBL" id="JAMKFB020000013">
    <property type="protein sequence ID" value="KAL0177502.1"/>
    <property type="molecule type" value="Genomic_DNA"/>
</dbReference>
<dbReference type="PANTHER" id="PTHR23083:SF475">
    <property type="entry name" value="TETRATRICOPEPTIDE REPEAT PROTEIN 7A"/>
    <property type="match status" value="1"/>
</dbReference>
<dbReference type="PANTHER" id="PTHR23083">
    <property type="entry name" value="TETRATRICOPEPTIDE REPEAT PROTEIN, TPR"/>
    <property type="match status" value="1"/>
</dbReference>
<proteinExistence type="predicted"/>
<dbReference type="InterPro" id="IPR011990">
    <property type="entry name" value="TPR-like_helical_dom_sf"/>
</dbReference>
<evidence type="ECO:0000313" key="1">
    <source>
        <dbReference type="EMBL" id="KAL0177502.1"/>
    </source>
</evidence>
<keyword evidence="2" id="KW-1185">Reference proteome</keyword>
<dbReference type="SUPFAM" id="SSF48452">
    <property type="entry name" value="TPR-like"/>
    <property type="match status" value="1"/>
</dbReference>
<dbReference type="InterPro" id="IPR051722">
    <property type="entry name" value="Endocytosis_PI4K-reg_protein"/>
</dbReference>
<reference evidence="1 2" key="1">
    <citation type="submission" date="2024-05" db="EMBL/GenBank/DDBJ databases">
        <title>Genome sequencing and assembly of Indian major carp, Cirrhinus mrigala (Hamilton, 1822).</title>
        <authorList>
            <person name="Mohindra V."/>
            <person name="Chowdhury L.M."/>
            <person name="Lal K."/>
            <person name="Jena J.K."/>
        </authorList>
    </citation>
    <scope>NUCLEOTIDE SEQUENCE [LARGE SCALE GENOMIC DNA]</scope>
    <source>
        <strain evidence="1">CM1030</strain>
        <tissue evidence="1">Blood</tissue>
    </source>
</reference>
<organism evidence="1 2">
    <name type="scientific">Cirrhinus mrigala</name>
    <name type="common">Mrigala</name>
    <dbReference type="NCBI Taxonomy" id="683832"/>
    <lineage>
        <taxon>Eukaryota</taxon>
        <taxon>Metazoa</taxon>
        <taxon>Chordata</taxon>
        <taxon>Craniata</taxon>
        <taxon>Vertebrata</taxon>
        <taxon>Euteleostomi</taxon>
        <taxon>Actinopterygii</taxon>
        <taxon>Neopterygii</taxon>
        <taxon>Teleostei</taxon>
        <taxon>Ostariophysi</taxon>
        <taxon>Cypriniformes</taxon>
        <taxon>Cyprinidae</taxon>
        <taxon>Labeoninae</taxon>
        <taxon>Labeonini</taxon>
        <taxon>Cirrhinus</taxon>
    </lineage>
</organism>
<dbReference type="AlphaFoldDB" id="A0ABD0PUC0"/>
<evidence type="ECO:0000313" key="2">
    <source>
        <dbReference type="Proteomes" id="UP001529510"/>
    </source>
</evidence>
<gene>
    <name evidence="1" type="ORF">M9458_026396</name>
</gene>
<protein>
    <submittedName>
        <fullName evidence="1">Uncharacterized protein</fullName>
    </submittedName>
</protein>
<accession>A0ABD0PUC0</accession>
<name>A0ABD0PUC0_CIRMR</name>